<feature type="signal peptide" evidence="1">
    <location>
        <begin position="1"/>
        <end position="26"/>
    </location>
</feature>
<dbReference type="InterPro" id="IPR035940">
    <property type="entry name" value="CAP_sf"/>
</dbReference>
<evidence type="ECO:0000313" key="4">
    <source>
        <dbReference type="Proteomes" id="UP000321749"/>
    </source>
</evidence>
<dbReference type="EMBL" id="BJUU01000003">
    <property type="protein sequence ID" value="GEK79351.1"/>
    <property type="molecule type" value="Genomic_DNA"/>
</dbReference>
<dbReference type="PANTHER" id="PTHR31157:SF26">
    <property type="entry name" value="SCP-LIKE EXTRACELLULAR PROTEIN"/>
    <property type="match status" value="1"/>
</dbReference>
<dbReference type="InterPro" id="IPR007253">
    <property type="entry name" value="Cell_wall-bd_2"/>
</dbReference>
<dbReference type="Gene3D" id="3.40.33.10">
    <property type="entry name" value="CAP"/>
    <property type="match status" value="1"/>
</dbReference>
<dbReference type="AlphaFoldDB" id="A0AA87UQS6"/>
<comment type="caution">
    <text evidence="3">The sequence shown here is derived from an EMBL/GenBank/DDBJ whole genome shotgun (WGS) entry which is preliminary data.</text>
</comment>
<evidence type="ECO:0000259" key="2">
    <source>
        <dbReference type="Pfam" id="PF00188"/>
    </source>
</evidence>
<dbReference type="InterPro" id="IPR014044">
    <property type="entry name" value="CAP_dom"/>
</dbReference>
<name>A0AA87UQS6_9MICO</name>
<dbReference type="RefSeq" id="WP_146792737.1">
    <property type="nucleotide sequence ID" value="NZ_BJUU01000003.1"/>
</dbReference>
<evidence type="ECO:0000313" key="3">
    <source>
        <dbReference type="EMBL" id="GEK79351.1"/>
    </source>
</evidence>
<dbReference type="Pfam" id="PF04122">
    <property type="entry name" value="CW_binding_2"/>
    <property type="match status" value="1"/>
</dbReference>
<feature type="chain" id="PRO_5041637439" description="SCP domain-containing protein" evidence="1">
    <location>
        <begin position="27"/>
        <end position="504"/>
    </location>
</feature>
<proteinExistence type="predicted"/>
<reference evidence="3 4" key="1">
    <citation type="submission" date="2019-07" db="EMBL/GenBank/DDBJ databases">
        <title>Whole genome shotgun sequence of Agrococcus baldri NBRC 103055.</title>
        <authorList>
            <person name="Hosoyama A."/>
            <person name="Uohara A."/>
            <person name="Ohji S."/>
            <person name="Ichikawa N."/>
        </authorList>
    </citation>
    <scope>NUCLEOTIDE SEQUENCE [LARGE SCALE GENOMIC DNA]</scope>
    <source>
        <strain evidence="3 4">NBRC 103055</strain>
    </source>
</reference>
<dbReference type="Pfam" id="PF00188">
    <property type="entry name" value="CAP"/>
    <property type="match status" value="1"/>
</dbReference>
<dbReference type="CDD" id="cd05379">
    <property type="entry name" value="CAP_bacterial"/>
    <property type="match status" value="1"/>
</dbReference>
<accession>A0AA87UQS6</accession>
<evidence type="ECO:0000256" key="1">
    <source>
        <dbReference type="SAM" id="SignalP"/>
    </source>
</evidence>
<dbReference type="Proteomes" id="UP000321749">
    <property type="component" value="Unassembled WGS sequence"/>
</dbReference>
<protein>
    <recommendedName>
        <fullName evidence="2">SCP domain-containing protein</fullName>
    </recommendedName>
</protein>
<sequence>MRSRPLALFVALAAAVGIVLPVTTTAAVPASAAPAPVSQGTVVERNVATQVSAVFEAINDYRESKGLKPLRFMPALADVAQDWSYRQGQTDQFAHRSNFWHQYPSGYANVGEIIAWRTDADAAALVRQWINSPAHRAHLENRNYTHMGIGIAFASNWRTANSTAMIGTTNFARYTGSSAPSSYDSVNAWVRAGGRVDGPPSGVRIAARDTMQASIDMSVSHKVPSRVTEVYLAPSHVYFEALAAAPAAARADRALLLVEPGGPSTALLNELRRLNPSTVTAVGATDVLPNSTLSRVGSALPNATVTRVAGSDAPEVSANFARQEFPNADRVYVAAERNLSDAISASSAAAALGVPLVLTPRSTTIPSSITSYFAAERPSSVTIIGGSPQIARAQERAIEGAAAGISGTLVREPDRFQTNASTLRTAYSGKQETVYLASALQFGHAFVGSAVAADNGPVALTSVACVPPKPHAFVVAAVAPHQVISLGSHWTVSDNAALVDRCAR</sequence>
<feature type="domain" description="SCP" evidence="2">
    <location>
        <begin position="56"/>
        <end position="159"/>
    </location>
</feature>
<organism evidence="3 4">
    <name type="scientific">Agrococcus baldri</name>
    <dbReference type="NCBI Taxonomy" id="153730"/>
    <lineage>
        <taxon>Bacteria</taxon>
        <taxon>Bacillati</taxon>
        <taxon>Actinomycetota</taxon>
        <taxon>Actinomycetes</taxon>
        <taxon>Micrococcales</taxon>
        <taxon>Microbacteriaceae</taxon>
        <taxon>Agrococcus</taxon>
    </lineage>
</organism>
<dbReference type="SUPFAM" id="SSF55797">
    <property type="entry name" value="PR-1-like"/>
    <property type="match status" value="1"/>
</dbReference>
<keyword evidence="4" id="KW-1185">Reference proteome</keyword>
<dbReference type="PANTHER" id="PTHR31157">
    <property type="entry name" value="SCP DOMAIN-CONTAINING PROTEIN"/>
    <property type="match status" value="1"/>
</dbReference>
<gene>
    <name evidence="3" type="ORF">ABA31_07020</name>
</gene>
<keyword evidence="1" id="KW-0732">Signal</keyword>